<protein>
    <submittedName>
        <fullName evidence="2">Uncharacterized protein</fullName>
    </submittedName>
</protein>
<organism evidence="2">
    <name type="scientific">Cacopsylla melanoneura</name>
    <dbReference type="NCBI Taxonomy" id="428564"/>
    <lineage>
        <taxon>Eukaryota</taxon>
        <taxon>Metazoa</taxon>
        <taxon>Ecdysozoa</taxon>
        <taxon>Arthropoda</taxon>
        <taxon>Hexapoda</taxon>
        <taxon>Insecta</taxon>
        <taxon>Pterygota</taxon>
        <taxon>Neoptera</taxon>
        <taxon>Paraneoptera</taxon>
        <taxon>Hemiptera</taxon>
        <taxon>Sternorrhyncha</taxon>
        <taxon>Psylloidea</taxon>
        <taxon>Psyllidae</taxon>
        <taxon>Psyllinae</taxon>
        <taxon>Cacopsylla</taxon>
    </lineage>
</organism>
<dbReference type="AlphaFoldDB" id="A0A8D9AKF6"/>
<feature type="transmembrane region" description="Helical" evidence="1">
    <location>
        <begin position="60"/>
        <end position="83"/>
    </location>
</feature>
<reference evidence="2" key="1">
    <citation type="submission" date="2021-05" db="EMBL/GenBank/DDBJ databases">
        <authorList>
            <person name="Alioto T."/>
            <person name="Alioto T."/>
            <person name="Gomez Garrido J."/>
        </authorList>
    </citation>
    <scope>NUCLEOTIDE SEQUENCE</scope>
</reference>
<keyword evidence="1" id="KW-1133">Transmembrane helix</keyword>
<name>A0A8D9AKF6_9HEMI</name>
<accession>A0A8D9AKF6</accession>
<proteinExistence type="predicted"/>
<sequence length="165" mass="18921">MTVFKMEQDIRDVLELTLKDHLSLCGYYAAVADSPPMMIKKDEFLGKGVQYKPYDYTVHVAMACMCGITYLGPVIILTVSLCLEKMTGAYTRCLVGDFFLSSRGQSGRNFRRLPVHADDFQSNKHGFDDLLPICRLSTTLWSILVDLFTFERFGIEWNLLWFLHS</sequence>
<keyword evidence="1" id="KW-0812">Transmembrane</keyword>
<evidence type="ECO:0000256" key="1">
    <source>
        <dbReference type="SAM" id="Phobius"/>
    </source>
</evidence>
<evidence type="ECO:0000313" key="2">
    <source>
        <dbReference type="EMBL" id="CAG6768169.1"/>
    </source>
</evidence>
<dbReference type="EMBL" id="HBUF01575488">
    <property type="protein sequence ID" value="CAG6768169.1"/>
    <property type="molecule type" value="Transcribed_RNA"/>
</dbReference>
<keyword evidence="1" id="KW-0472">Membrane</keyword>